<evidence type="ECO:0000256" key="6">
    <source>
        <dbReference type="ARBA" id="ARBA00022958"/>
    </source>
</evidence>
<dbReference type="InterPro" id="IPR003148">
    <property type="entry name" value="RCK_N"/>
</dbReference>
<keyword evidence="7 10" id="KW-1133">Transmembrane helix</keyword>
<keyword evidence="9 10" id="KW-0472">Membrane</keyword>
<dbReference type="GO" id="GO:0006813">
    <property type="term" value="P:potassium ion transport"/>
    <property type="evidence" value="ECO:0007669"/>
    <property type="project" value="UniProtKB-KW"/>
</dbReference>
<dbReference type="GO" id="GO:1902600">
    <property type="term" value="P:proton transmembrane transport"/>
    <property type="evidence" value="ECO:0007669"/>
    <property type="project" value="InterPro"/>
</dbReference>
<feature type="transmembrane region" description="Helical" evidence="10">
    <location>
        <begin position="297"/>
        <end position="319"/>
    </location>
</feature>
<dbReference type="InterPro" id="IPR038770">
    <property type="entry name" value="Na+/solute_symporter_sf"/>
</dbReference>
<evidence type="ECO:0000259" key="12">
    <source>
        <dbReference type="PROSITE" id="PS51202"/>
    </source>
</evidence>
<feature type="transmembrane region" description="Helical" evidence="10">
    <location>
        <begin position="156"/>
        <end position="180"/>
    </location>
</feature>
<evidence type="ECO:0000256" key="5">
    <source>
        <dbReference type="ARBA" id="ARBA00022692"/>
    </source>
</evidence>
<dbReference type="STRING" id="52442.SAMN05421880_12348"/>
<dbReference type="Pfam" id="PF00999">
    <property type="entry name" value="Na_H_Exchanger"/>
    <property type="match status" value="1"/>
</dbReference>
<dbReference type="AlphaFoldDB" id="A0A1I4SAW5"/>
<dbReference type="PANTHER" id="PTHR46157:SF4">
    <property type="entry name" value="K(+) EFFLUX ANTIPORTER 3, CHLOROPLASTIC"/>
    <property type="match status" value="1"/>
</dbReference>
<dbReference type="InterPro" id="IPR036291">
    <property type="entry name" value="NAD(P)-bd_dom_sf"/>
</dbReference>
<dbReference type="InterPro" id="IPR036721">
    <property type="entry name" value="RCK_C_sf"/>
</dbReference>
<evidence type="ECO:0000313" key="13">
    <source>
        <dbReference type="EMBL" id="SFM61605.1"/>
    </source>
</evidence>
<feature type="transmembrane region" description="Helical" evidence="10">
    <location>
        <begin position="186"/>
        <end position="205"/>
    </location>
</feature>
<evidence type="ECO:0000256" key="7">
    <source>
        <dbReference type="ARBA" id="ARBA00022989"/>
    </source>
</evidence>
<accession>A0A1I4SAW5</accession>
<name>A0A1I4SAW5_9PROT</name>
<evidence type="ECO:0000256" key="3">
    <source>
        <dbReference type="ARBA" id="ARBA00022449"/>
    </source>
</evidence>
<feature type="transmembrane region" description="Helical" evidence="10">
    <location>
        <begin position="273"/>
        <end position="291"/>
    </location>
</feature>
<dbReference type="GO" id="GO:0015297">
    <property type="term" value="F:antiporter activity"/>
    <property type="evidence" value="ECO:0007669"/>
    <property type="project" value="UniProtKB-KW"/>
</dbReference>
<evidence type="ECO:0000256" key="4">
    <source>
        <dbReference type="ARBA" id="ARBA00022538"/>
    </source>
</evidence>
<feature type="transmembrane region" description="Helical" evidence="10">
    <location>
        <begin position="360"/>
        <end position="379"/>
    </location>
</feature>
<dbReference type="InterPro" id="IPR006153">
    <property type="entry name" value="Cation/H_exchanger_TM"/>
</dbReference>
<gene>
    <name evidence="13" type="ORF">SAMN05421880_12348</name>
</gene>
<feature type="domain" description="RCK N-terminal" evidence="11">
    <location>
        <begin position="411"/>
        <end position="528"/>
    </location>
</feature>
<evidence type="ECO:0000256" key="2">
    <source>
        <dbReference type="ARBA" id="ARBA00022448"/>
    </source>
</evidence>
<dbReference type="Pfam" id="PF02254">
    <property type="entry name" value="TrkA_N"/>
    <property type="match status" value="1"/>
</dbReference>
<feature type="transmembrane region" description="Helical" evidence="10">
    <location>
        <begin position="241"/>
        <end position="261"/>
    </location>
</feature>
<reference evidence="13 14" key="1">
    <citation type="submission" date="2016-10" db="EMBL/GenBank/DDBJ databases">
        <authorList>
            <person name="de Groot N.N."/>
        </authorList>
    </citation>
    <scope>NUCLEOTIDE SEQUENCE [LARGE SCALE GENOMIC DNA]</scope>
    <source>
        <strain evidence="13 14">Nm146</strain>
    </source>
</reference>
<evidence type="ECO:0000256" key="8">
    <source>
        <dbReference type="ARBA" id="ARBA00023065"/>
    </source>
</evidence>
<evidence type="ECO:0000256" key="1">
    <source>
        <dbReference type="ARBA" id="ARBA00004141"/>
    </source>
</evidence>
<organism evidence="13 14">
    <name type="scientific">Nitrosomonas nitrosa</name>
    <dbReference type="NCBI Taxonomy" id="52442"/>
    <lineage>
        <taxon>Bacteria</taxon>
        <taxon>Pseudomonadati</taxon>
        <taxon>Pseudomonadota</taxon>
        <taxon>Betaproteobacteria</taxon>
        <taxon>Nitrosomonadales</taxon>
        <taxon>Nitrosomonadaceae</taxon>
        <taxon>Nitrosomonas</taxon>
    </lineage>
</organism>
<feature type="domain" description="RCK C-terminal" evidence="12">
    <location>
        <begin position="576"/>
        <end position="658"/>
    </location>
</feature>
<evidence type="ECO:0000313" key="14">
    <source>
        <dbReference type="Proteomes" id="UP000199561"/>
    </source>
</evidence>
<keyword evidence="8" id="KW-0406">Ion transport</keyword>
<keyword evidence="4" id="KW-0633">Potassium transport</keyword>
<dbReference type="PANTHER" id="PTHR46157">
    <property type="entry name" value="K(+) EFFLUX ANTIPORTER 3, CHLOROPLASTIC"/>
    <property type="match status" value="1"/>
</dbReference>
<dbReference type="Proteomes" id="UP000199561">
    <property type="component" value="Unassembled WGS sequence"/>
</dbReference>
<dbReference type="EMBL" id="FOUF01000023">
    <property type="protein sequence ID" value="SFM61605.1"/>
    <property type="molecule type" value="Genomic_DNA"/>
</dbReference>
<dbReference type="OrthoDB" id="9781411at2"/>
<dbReference type="Gene3D" id="3.40.50.720">
    <property type="entry name" value="NAD(P)-binding Rossmann-like Domain"/>
    <property type="match status" value="1"/>
</dbReference>
<feature type="transmembrane region" description="Helical" evidence="10">
    <location>
        <begin position="331"/>
        <end position="354"/>
    </location>
</feature>
<feature type="transmembrane region" description="Helical" evidence="10">
    <location>
        <begin position="6"/>
        <end position="24"/>
    </location>
</feature>
<keyword evidence="3" id="KW-0050">Antiport</keyword>
<protein>
    <submittedName>
        <fullName evidence="13">Kef-type potassium/proton antiporter, CPA2 family</fullName>
    </submittedName>
</protein>
<evidence type="ECO:0000259" key="11">
    <source>
        <dbReference type="PROSITE" id="PS51201"/>
    </source>
</evidence>
<keyword evidence="14" id="KW-1185">Reference proteome</keyword>
<keyword evidence="2" id="KW-0813">Transport</keyword>
<dbReference type="GO" id="GO:0008324">
    <property type="term" value="F:monoatomic cation transmembrane transporter activity"/>
    <property type="evidence" value="ECO:0007669"/>
    <property type="project" value="InterPro"/>
</dbReference>
<keyword evidence="5 10" id="KW-0812">Transmembrane</keyword>
<dbReference type="GO" id="GO:0005886">
    <property type="term" value="C:plasma membrane"/>
    <property type="evidence" value="ECO:0007669"/>
    <property type="project" value="TreeGrafter"/>
</dbReference>
<dbReference type="Pfam" id="PF02080">
    <property type="entry name" value="TrkA_C"/>
    <property type="match status" value="1"/>
</dbReference>
<evidence type="ECO:0000256" key="10">
    <source>
        <dbReference type="SAM" id="Phobius"/>
    </source>
</evidence>
<dbReference type="InterPro" id="IPR006037">
    <property type="entry name" value="RCK_C"/>
</dbReference>
<dbReference type="PROSITE" id="PS51202">
    <property type="entry name" value="RCK_C"/>
    <property type="match status" value="1"/>
</dbReference>
<sequence>MIEQFFPQILMLLGTAVVIVVTFHRIHVPPSLGYLLVGVLLGSYTPGPVIEAQPIHMLAEFGIVFLLFTIGLNFSLPQIQALRGMVLGLGTAQVLLTTLAVGAVVWLMGLPVAAAFVVGAVFAQSSTTIISKTLIEQGEEHSRHGRLGTGMSVFQDVTAVPFLIVIPALGAAAVGMGALATSLGLALAKAALAFVLVFVVGRQLLRPLFHLIAAQRSAEVFTLTVLFVSLVAAWVTQSLGMSTAFGAFLAGMVLGETEFRHQVESTIRPFRDVLLGLFFVGIGMLFDLSVFPQIWHWALAGALLLMVFKAFIVAQIARFSGVESLTAWRTGWLLAVGGEFGFALLTIALGMQAIDQETGQIALSSVLLSMIVAPFLIRYNHALARPFARQPALQHEEVLPRLEAVNADKLKNHVIICGYGRIGQSVAHFLEEEQIPYIALDLDPVKVKEAYTAGEKVFFGDAAERDILEAVGVNEARLVVISHEDITSAHKVLHHVRALRHDLPVMVRTRDESRVDELRASGATEVVPETLEAALMIAVHTLLLLNVPTVRVMRRMQQQRDGRYHLLREFFRGSNVFTDTSREQDADRLRPVVLTSDSPAVGHLLREFDLEGVAVTALVREGKRQLTPSLDTQLQAGDVIVLFGSPADLEHAQNILLS</sequence>
<dbReference type="SUPFAM" id="SSF116726">
    <property type="entry name" value="TrkA C-terminal domain-like"/>
    <property type="match status" value="1"/>
</dbReference>
<dbReference type="RefSeq" id="WP_090670662.1">
    <property type="nucleotide sequence ID" value="NZ_FOUF01000023.1"/>
</dbReference>
<evidence type="ECO:0000256" key="9">
    <source>
        <dbReference type="ARBA" id="ARBA00023136"/>
    </source>
</evidence>
<dbReference type="Gene3D" id="3.30.70.1450">
    <property type="entry name" value="Regulator of K+ conductance, C-terminal domain"/>
    <property type="match status" value="1"/>
</dbReference>
<proteinExistence type="predicted"/>
<dbReference type="PROSITE" id="PS51201">
    <property type="entry name" value="RCK_N"/>
    <property type="match status" value="1"/>
</dbReference>
<dbReference type="Gene3D" id="1.20.1530.20">
    <property type="match status" value="1"/>
</dbReference>
<comment type="subcellular location">
    <subcellularLocation>
        <location evidence="1">Membrane</location>
        <topology evidence="1">Multi-pass membrane protein</topology>
    </subcellularLocation>
</comment>
<dbReference type="SUPFAM" id="SSF51735">
    <property type="entry name" value="NAD(P)-binding Rossmann-fold domains"/>
    <property type="match status" value="1"/>
</dbReference>
<feature type="transmembrane region" description="Helical" evidence="10">
    <location>
        <begin position="55"/>
        <end position="74"/>
    </location>
</feature>
<feature type="transmembrane region" description="Helical" evidence="10">
    <location>
        <begin position="86"/>
        <end position="107"/>
    </location>
</feature>
<feature type="transmembrane region" description="Helical" evidence="10">
    <location>
        <begin position="31"/>
        <end position="49"/>
    </location>
</feature>
<keyword evidence="6" id="KW-0630">Potassium</keyword>